<comment type="caution">
    <text evidence="2">The sequence shown here is derived from an EMBL/GenBank/DDBJ whole genome shotgun (WGS) entry which is preliminary data.</text>
</comment>
<feature type="compositionally biased region" description="Polar residues" evidence="1">
    <location>
        <begin position="1"/>
        <end position="20"/>
    </location>
</feature>
<protein>
    <submittedName>
        <fullName evidence="2">Uncharacterized protein</fullName>
    </submittedName>
</protein>
<evidence type="ECO:0000313" key="3">
    <source>
        <dbReference type="Proteomes" id="UP001149813"/>
    </source>
</evidence>
<keyword evidence="3" id="KW-1185">Reference proteome</keyword>
<reference evidence="2" key="1">
    <citation type="submission" date="2022-07" db="EMBL/GenBank/DDBJ databases">
        <title>Phylogenomic reconstructions and comparative analyses of Kickxellomycotina fungi.</title>
        <authorList>
            <person name="Reynolds N.K."/>
            <person name="Stajich J.E."/>
            <person name="Barry K."/>
            <person name="Grigoriev I.V."/>
            <person name="Crous P."/>
            <person name="Smith M.E."/>
        </authorList>
    </citation>
    <scope>NUCLEOTIDE SEQUENCE</scope>
    <source>
        <strain evidence="2">NBRC 32514</strain>
    </source>
</reference>
<evidence type="ECO:0000256" key="1">
    <source>
        <dbReference type="SAM" id="MobiDB-lite"/>
    </source>
</evidence>
<dbReference type="EMBL" id="JANBOJ010000523">
    <property type="protein sequence ID" value="KAJ1719022.1"/>
    <property type="molecule type" value="Genomic_DNA"/>
</dbReference>
<accession>A0A9W8CPN3</accession>
<dbReference type="OrthoDB" id="5600321at2759"/>
<organism evidence="2 3">
    <name type="scientific">Coemansia erecta</name>
    <dbReference type="NCBI Taxonomy" id="147472"/>
    <lineage>
        <taxon>Eukaryota</taxon>
        <taxon>Fungi</taxon>
        <taxon>Fungi incertae sedis</taxon>
        <taxon>Zoopagomycota</taxon>
        <taxon>Kickxellomycotina</taxon>
        <taxon>Kickxellomycetes</taxon>
        <taxon>Kickxellales</taxon>
        <taxon>Kickxellaceae</taxon>
        <taxon>Coemansia</taxon>
    </lineage>
</organism>
<feature type="region of interest" description="Disordered" evidence="1">
    <location>
        <begin position="1"/>
        <end position="34"/>
    </location>
</feature>
<proteinExistence type="predicted"/>
<dbReference type="Proteomes" id="UP001149813">
    <property type="component" value="Unassembled WGS sequence"/>
</dbReference>
<evidence type="ECO:0000313" key="2">
    <source>
        <dbReference type="EMBL" id="KAJ1719022.1"/>
    </source>
</evidence>
<dbReference type="AlphaFoldDB" id="A0A9W8CPN3"/>
<feature type="non-terminal residue" evidence="2">
    <location>
        <position position="94"/>
    </location>
</feature>
<gene>
    <name evidence="2" type="ORF">LPJ53_006138</name>
</gene>
<name>A0A9W8CPN3_9FUNG</name>
<sequence>MSSGFGANGMNPSSNMNDATGSGGPNTGDRGAAASADDFLNFNSNMFMGGDAANMDEMWGIGGSDAAANIFFNMDAFSSAPATAIETSTVAGAS</sequence>